<evidence type="ECO:0000313" key="1">
    <source>
        <dbReference type="EMBL" id="AIF08659.1"/>
    </source>
</evidence>
<protein>
    <submittedName>
        <fullName evidence="1">Uncharacterized protein</fullName>
    </submittedName>
</protein>
<sequence length="134" mass="14698">MVTTTVLESHLSGVYDHFSPIRGFKRGGFTQKFAPAATPHGPWPSPARDELWYQVRGIAAFEGRGDPSGNEPRCKMAAGREGLHTTAVRGMTNGTTHSSDRRPGVGQNLRAKSDEAVRYSSGHTFLLSFIRRID</sequence>
<reference evidence="1" key="1">
    <citation type="journal article" date="2014" name="Genome Biol. Evol.">
        <title>Pangenome evidence for extensive interdomain horizontal transfer affecting lineage core and shell genes in uncultured planktonic thaumarchaeota and euryarchaeota.</title>
        <authorList>
            <person name="Deschamps P."/>
            <person name="Zivanovic Y."/>
            <person name="Moreira D."/>
            <person name="Rodriguez-Valera F."/>
            <person name="Lopez-Garcia P."/>
        </authorList>
    </citation>
    <scope>NUCLEOTIDE SEQUENCE</scope>
</reference>
<accession>A0A075GXV7</accession>
<dbReference type="EMBL" id="KF900838">
    <property type="protein sequence ID" value="AIF08659.1"/>
    <property type="molecule type" value="Genomic_DNA"/>
</dbReference>
<dbReference type="AlphaFoldDB" id="A0A075GXV7"/>
<organism evidence="1">
    <name type="scientific">uncultured marine group II/III euryarchaeote KM3_31_G09</name>
    <dbReference type="NCBI Taxonomy" id="1456432"/>
    <lineage>
        <taxon>Archaea</taxon>
        <taxon>Methanobacteriati</taxon>
        <taxon>Methanobacteriota</taxon>
        <taxon>environmental samples</taxon>
    </lineage>
</organism>
<name>A0A075GXV7_9EURY</name>
<proteinExistence type="predicted"/>